<dbReference type="Proteomes" id="UP000006327">
    <property type="component" value="Unassembled WGS sequence"/>
</dbReference>
<proteinExistence type="predicted"/>
<organism evidence="1 2">
    <name type="scientific">Paraglaciecola arctica BSs20135</name>
    <dbReference type="NCBI Taxonomy" id="493475"/>
    <lineage>
        <taxon>Bacteria</taxon>
        <taxon>Pseudomonadati</taxon>
        <taxon>Pseudomonadota</taxon>
        <taxon>Gammaproteobacteria</taxon>
        <taxon>Alteromonadales</taxon>
        <taxon>Alteromonadaceae</taxon>
        <taxon>Paraglaciecola</taxon>
    </lineage>
</organism>
<accession>K6Y9R9</accession>
<dbReference type="AlphaFoldDB" id="K6Y9R9"/>
<protein>
    <submittedName>
        <fullName evidence="1">Uncharacterized protein</fullName>
    </submittedName>
</protein>
<evidence type="ECO:0000313" key="2">
    <source>
        <dbReference type="Proteomes" id="UP000006327"/>
    </source>
</evidence>
<comment type="caution">
    <text evidence="1">The sequence shown here is derived from an EMBL/GenBank/DDBJ whole genome shotgun (WGS) entry which is preliminary data.</text>
</comment>
<sequence length="47" mass="5639">MRWRLLASLPVFDSNPFEPVTLFQQQKRVTRKCRSLPKFLTAQKDLF</sequence>
<dbReference type="EMBL" id="BAEO01000055">
    <property type="protein sequence ID" value="GAC20701.1"/>
    <property type="molecule type" value="Genomic_DNA"/>
</dbReference>
<keyword evidence="2" id="KW-1185">Reference proteome</keyword>
<dbReference type="STRING" id="493475.GARC_3747"/>
<gene>
    <name evidence="1" type="ORF">GARC_3747</name>
</gene>
<name>K6Y9R9_9ALTE</name>
<reference evidence="1 2" key="1">
    <citation type="journal article" date="2017" name="Antonie Van Leeuwenhoek">
        <title>Rhizobium rhizosphaerae sp. nov., a novel species isolated from rice rhizosphere.</title>
        <authorList>
            <person name="Zhao J.J."/>
            <person name="Zhang J."/>
            <person name="Zhang R.J."/>
            <person name="Zhang C.W."/>
            <person name="Yin H.Q."/>
            <person name="Zhang X.X."/>
        </authorList>
    </citation>
    <scope>NUCLEOTIDE SEQUENCE [LARGE SCALE GENOMIC DNA]</scope>
    <source>
        <strain evidence="1 2">BSs20135</strain>
    </source>
</reference>
<evidence type="ECO:0000313" key="1">
    <source>
        <dbReference type="EMBL" id="GAC20701.1"/>
    </source>
</evidence>